<comment type="caution">
    <text evidence="3">The sequence shown here is derived from an EMBL/GenBank/DDBJ whole genome shotgun (WGS) entry which is preliminary data.</text>
</comment>
<dbReference type="RefSeq" id="WP_094415814.1">
    <property type="nucleotide sequence ID" value="NZ_NOXV01000293.1"/>
</dbReference>
<sequence>MVLRSRFIFFFLAFAAVAASYATLHFTAMDISLPTGIFCATLLALYIGVSSHKKQRAARTSLKKSSEVVYKGTAYRYIDEETEKGTLYLLEDKLVFQSARFRAKQETVIALEEVKDVSFSKTYNSIDRRIVITTESGKQSFLVKGNQLWIDVIENTLRNNL</sequence>
<dbReference type="OrthoDB" id="837929at2"/>
<dbReference type="Proteomes" id="UP000216605">
    <property type="component" value="Unassembled WGS sequence"/>
</dbReference>
<evidence type="ECO:0000256" key="2">
    <source>
        <dbReference type="SAM" id="SignalP"/>
    </source>
</evidence>
<organism evidence="3 4">
    <name type="scientific">Flavobacterium cyanobacteriorum</name>
    <dbReference type="NCBI Taxonomy" id="2022802"/>
    <lineage>
        <taxon>Bacteria</taxon>
        <taxon>Pseudomonadati</taxon>
        <taxon>Bacteroidota</taxon>
        <taxon>Flavobacteriia</taxon>
        <taxon>Flavobacteriales</taxon>
        <taxon>Flavobacteriaceae</taxon>
        <taxon>Flavobacterium</taxon>
    </lineage>
</organism>
<name>A0A255YYV6_9FLAO</name>
<proteinExistence type="predicted"/>
<dbReference type="InterPro" id="IPR011993">
    <property type="entry name" value="PH-like_dom_sf"/>
</dbReference>
<keyword evidence="1" id="KW-0472">Membrane</keyword>
<reference evidence="3 4" key="1">
    <citation type="submission" date="2017-07" db="EMBL/GenBank/DDBJ databases">
        <title>Flavobacterium cyanobacteriorum sp. nov., isolated from cyanobacterial aggregates in a eutrophic lake.</title>
        <authorList>
            <person name="Cai H."/>
        </authorList>
    </citation>
    <scope>NUCLEOTIDE SEQUENCE [LARGE SCALE GENOMIC DNA]</scope>
    <source>
        <strain evidence="3 4">TH021</strain>
    </source>
</reference>
<feature type="transmembrane region" description="Helical" evidence="1">
    <location>
        <begin position="32"/>
        <end position="49"/>
    </location>
</feature>
<accession>A0A255YYV6</accession>
<evidence type="ECO:0000256" key="1">
    <source>
        <dbReference type="SAM" id="Phobius"/>
    </source>
</evidence>
<dbReference type="AlphaFoldDB" id="A0A255YYV6"/>
<keyword evidence="1" id="KW-0812">Transmembrane</keyword>
<dbReference type="EMBL" id="NOXV01000293">
    <property type="protein sequence ID" value="OYQ34427.1"/>
    <property type="molecule type" value="Genomic_DNA"/>
</dbReference>
<keyword evidence="1" id="KW-1133">Transmembrane helix</keyword>
<keyword evidence="4" id="KW-1185">Reference proteome</keyword>
<evidence type="ECO:0000313" key="4">
    <source>
        <dbReference type="Proteomes" id="UP000216605"/>
    </source>
</evidence>
<gene>
    <name evidence="3" type="ORF">CHU92_11790</name>
</gene>
<evidence type="ECO:0000313" key="3">
    <source>
        <dbReference type="EMBL" id="OYQ34427.1"/>
    </source>
</evidence>
<dbReference type="Gene3D" id="2.30.29.30">
    <property type="entry name" value="Pleckstrin-homology domain (PH domain)/Phosphotyrosine-binding domain (PTB)"/>
    <property type="match status" value="1"/>
</dbReference>
<protein>
    <recommendedName>
        <fullName evidence="5">GRAM domain-containing protein</fullName>
    </recommendedName>
</protein>
<feature type="signal peptide" evidence="2">
    <location>
        <begin position="1"/>
        <end position="18"/>
    </location>
</feature>
<evidence type="ECO:0008006" key="5">
    <source>
        <dbReference type="Google" id="ProtNLM"/>
    </source>
</evidence>
<feature type="chain" id="PRO_5012355258" description="GRAM domain-containing protein" evidence="2">
    <location>
        <begin position="19"/>
        <end position="161"/>
    </location>
</feature>
<keyword evidence="2" id="KW-0732">Signal</keyword>